<dbReference type="GO" id="GO:0000287">
    <property type="term" value="F:magnesium ion binding"/>
    <property type="evidence" value="ECO:0007669"/>
    <property type="project" value="InterPro"/>
</dbReference>
<dbReference type="Pfam" id="PF14572">
    <property type="entry name" value="Pribosyl_synth"/>
    <property type="match status" value="1"/>
</dbReference>
<dbReference type="Gene3D" id="3.40.50.2020">
    <property type="match status" value="2"/>
</dbReference>
<evidence type="ECO:0000313" key="4">
    <source>
        <dbReference type="WBParaSite" id="TCLT_0000442101-mRNA-1"/>
    </source>
</evidence>
<keyword evidence="3" id="KW-1185">Reference proteome</keyword>
<evidence type="ECO:0000313" key="2">
    <source>
        <dbReference type="EMBL" id="VDN01515.1"/>
    </source>
</evidence>
<dbReference type="GO" id="GO:0006015">
    <property type="term" value="P:5-phosphoribose 1-diphosphate biosynthetic process"/>
    <property type="evidence" value="ECO:0007669"/>
    <property type="project" value="TreeGrafter"/>
</dbReference>
<dbReference type="WBParaSite" id="TCLT_0000442101-mRNA-1">
    <property type="protein sequence ID" value="TCLT_0000442101-mRNA-1"/>
    <property type="gene ID" value="TCLT_0000442101"/>
</dbReference>
<dbReference type="Proteomes" id="UP000276776">
    <property type="component" value="Unassembled WGS sequence"/>
</dbReference>
<name>A0A0N5CVS2_THECL</name>
<dbReference type="GO" id="GO:0005524">
    <property type="term" value="F:ATP binding"/>
    <property type="evidence" value="ECO:0007669"/>
    <property type="project" value="TreeGrafter"/>
</dbReference>
<dbReference type="GO" id="GO:0004749">
    <property type="term" value="F:ribose phosphate diphosphokinase activity"/>
    <property type="evidence" value="ECO:0007669"/>
    <property type="project" value="TreeGrafter"/>
</dbReference>
<dbReference type="STRING" id="103827.A0A0N5CVS2"/>
<dbReference type="EMBL" id="UYYF01004287">
    <property type="protein sequence ID" value="VDN01515.1"/>
    <property type="molecule type" value="Genomic_DNA"/>
</dbReference>
<dbReference type="GO" id="GO:0002189">
    <property type="term" value="C:ribose phosphate diphosphokinase complex"/>
    <property type="evidence" value="ECO:0007669"/>
    <property type="project" value="TreeGrafter"/>
</dbReference>
<dbReference type="InterPro" id="IPR005946">
    <property type="entry name" value="Rib-P_diPkinase"/>
</dbReference>
<protein>
    <submittedName>
        <fullName evidence="4">Helicase C-terminal domain-containing protein</fullName>
    </submittedName>
</protein>
<dbReference type="InterPro" id="IPR029057">
    <property type="entry name" value="PRTase-like"/>
</dbReference>
<dbReference type="PANTHER" id="PTHR10210:SF53">
    <property type="entry name" value="GH23275P"/>
    <property type="match status" value="1"/>
</dbReference>
<proteinExistence type="inferred from homology"/>
<reference evidence="4" key="1">
    <citation type="submission" date="2017-02" db="UniProtKB">
        <authorList>
            <consortium name="WormBaseParasite"/>
        </authorList>
    </citation>
    <scope>IDENTIFICATION</scope>
</reference>
<reference evidence="2 3" key="2">
    <citation type="submission" date="2018-11" db="EMBL/GenBank/DDBJ databases">
        <authorList>
            <consortium name="Pathogen Informatics"/>
        </authorList>
    </citation>
    <scope>NUCLEOTIDE SEQUENCE [LARGE SCALE GENOMIC DNA]</scope>
</reference>
<dbReference type="GO" id="GO:0005737">
    <property type="term" value="C:cytoplasm"/>
    <property type="evidence" value="ECO:0007669"/>
    <property type="project" value="TreeGrafter"/>
</dbReference>
<dbReference type="PANTHER" id="PTHR10210">
    <property type="entry name" value="RIBOSE-PHOSPHATE DIPHOSPHOKINASE FAMILY MEMBER"/>
    <property type="match status" value="1"/>
</dbReference>
<accession>A0A0N5CVS2</accession>
<dbReference type="GO" id="GO:0006164">
    <property type="term" value="P:purine nucleotide biosynthetic process"/>
    <property type="evidence" value="ECO:0007669"/>
    <property type="project" value="TreeGrafter"/>
</dbReference>
<sequence length="94" mass="10677">MICKSGATHIVSVDLHRKEIQSLLLNYICNNIPDYRNAVIVAQSPEVMRRASSYAERLRVSLAIIHGEFSRSLDVELHLSLLNRQASIIKLTYI</sequence>
<evidence type="ECO:0000256" key="1">
    <source>
        <dbReference type="ARBA" id="ARBA00006478"/>
    </source>
</evidence>
<comment type="similarity">
    <text evidence="1">Belongs to the ribose-phosphate pyrophosphokinase family.</text>
</comment>
<dbReference type="OrthoDB" id="413572at2759"/>
<organism evidence="4">
    <name type="scientific">Thelazia callipaeda</name>
    <name type="common">Oriental eyeworm</name>
    <name type="synonym">Parasitic nematode</name>
    <dbReference type="NCBI Taxonomy" id="103827"/>
    <lineage>
        <taxon>Eukaryota</taxon>
        <taxon>Metazoa</taxon>
        <taxon>Ecdysozoa</taxon>
        <taxon>Nematoda</taxon>
        <taxon>Chromadorea</taxon>
        <taxon>Rhabditida</taxon>
        <taxon>Spirurina</taxon>
        <taxon>Spiruromorpha</taxon>
        <taxon>Thelazioidea</taxon>
        <taxon>Thelaziidae</taxon>
        <taxon>Thelazia</taxon>
    </lineage>
</organism>
<evidence type="ECO:0000313" key="3">
    <source>
        <dbReference type="Proteomes" id="UP000276776"/>
    </source>
</evidence>
<dbReference type="AlphaFoldDB" id="A0A0N5CVS2"/>
<gene>
    <name evidence="2" type="ORF">TCLT_LOCUS4410</name>
</gene>